<dbReference type="GO" id="GO:0005737">
    <property type="term" value="C:cytoplasm"/>
    <property type="evidence" value="ECO:0007669"/>
    <property type="project" value="TreeGrafter"/>
</dbReference>
<dbReference type="InterPro" id="IPR023214">
    <property type="entry name" value="HAD_sf"/>
</dbReference>
<evidence type="ECO:0000313" key="1">
    <source>
        <dbReference type="EMBL" id="GGG62785.1"/>
    </source>
</evidence>
<proteinExistence type="predicted"/>
<comment type="caution">
    <text evidence="1">The sequence shown here is derived from an EMBL/GenBank/DDBJ whole genome shotgun (WGS) entry which is preliminary data.</text>
</comment>
<dbReference type="Pfam" id="PF13344">
    <property type="entry name" value="Hydrolase_6"/>
    <property type="match status" value="1"/>
</dbReference>
<keyword evidence="2" id="KW-1185">Reference proteome</keyword>
<dbReference type="AlphaFoldDB" id="A0A917GZR8"/>
<dbReference type="Pfam" id="PF13242">
    <property type="entry name" value="Hydrolase_like"/>
    <property type="match status" value="1"/>
</dbReference>
<reference evidence="1" key="1">
    <citation type="journal article" date="2014" name="Int. J. Syst. Evol. Microbiol.">
        <title>Complete genome sequence of Corynebacterium casei LMG S-19264T (=DSM 44701T), isolated from a smear-ripened cheese.</title>
        <authorList>
            <consortium name="US DOE Joint Genome Institute (JGI-PGF)"/>
            <person name="Walter F."/>
            <person name="Albersmeier A."/>
            <person name="Kalinowski J."/>
            <person name="Ruckert C."/>
        </authorList>
    </citation>
    <scope>NUCLEOTIDE SEQUENCE</scope>
    <source>
        <strain evidence="1">CGMCC 1.12187</strain>
    </source>
</reference>
<dbReference type="InterPro" id="IPR036412">
    <property type="entry name" value="HAD-like_sf"/>
</dbReference>
<organism evidence="1 2">
    <name type="scientific">Kocuria dechangensis</name>
    <dbReference type="NCBI Taxonomy" id="1176249"/>
    <lineage>
        <taxon>Bacteria</taxon>
        <taxon>Bacillati</taxon>
        <taxon>Actinomycetota</taxon>
        <taxon>Actinomycetes</taxon>
        <taxon>Micrococcales</taxon>
        <taxon>Micrococcaceae</taxon>
        <taxon>Kocuria</taxon>
    </lineage>
</organism>
<protein>
    <submittedName>
        <fullName evidence="1">Acid sugar phosphatase</fullName>
    </submittedName>
</protein>
<sequence>MAERLLDRFDAVLSDLDGVVYAGPHAIPGAPENLGRISADGVPVVYVTNNASRSVATVAAHLTELGVPAGPEDVVSSAQAAAVLLAERLPAGTPVLITGSQALSDVVEDAGLLPVRAQDDAPRAVIQGFDPGLGWAALAEATYTLSDPDVLWVATNTDLTIPQARGLAPGNGTLVAAVATATGRVPEVAGKPEAPIFRTAAGRVGSARPLVVGDRLDTDILGGNAAGFATVVVLTGVDTVRTVLAARAAERPTYLVRTLDGLFEPYPGIALAPAGAGHAATCGAAAAETDGDVLRVRGRHEDLDAWRAACAAWWAAHPDARAATAPSAIEWEDGR</sequence>
<gene>
    <name evidence="1" type="ORF">GCM10011374_27560</name>
</gene>
<dbReference type="RefSeq" id="WP_188538169.1">
    <property type="nucleotide sequence ID" value="NZ_BMEQ01000016.1"/>
</dbReference>
<dbReference type="PANTHER" id="PTHR19288:SF95">
    <property type="entry name" value="D-GLYCEROL 3-PHOSPHATE PHOSPHATASE"/>
    <property type="match status" value="1"/>
</dbReference>
<dbReference type="EMBL" id="BMEQ01000016">
    <property type="protein sequence ID" value="GGG62785.1"/>
    <property type="molecule type" value="Genomic_DNA"/>
</dbReference>
<dbReference type="Proteomes" id="UP000638848">
    <property type="component" value="Unassembled WGS sequence"/>
</dbReference>
<dbReference type="GO" id="GO:0016791">
    <property type="term" value="F:phosphatase activity"/>
    <property type="evidence" value="ECO:0007669"/>
    <property type="project" value="TreeGrafter"/>
</dbReference>
<dbReference type="PANTHER" id="PTHR19288">
    <property type="entry name" value="4-NITROPHENYLPHOSPHATASE-RELATED"/>
    <property type="match status" value="1"/>
</dbReference>
<dbReference type="SUPFAM" id="SSF56784">
    <property type="entry name" value="HAD-like"/>
    <property type="match status" value="1"/>
</dbReference>
<dbReference type="Gene3D" id="3.40.50.1000">
    <property type="entry name" value="HAD superfamily/HAD-like"/>
    <property type="match status" value="2"/>
</dbReference>
<reference evidence="1" key="2">
    <citation type="submission" date="2020-09" db="EMBL/GenBank/DDBJ databases">
        <authorList>
            <person name="Sun Q."/>
            <person name="Zhou Y."/>
        </authorList>
    </citation>
    <scope>NUCLEOTIDE SEQUENCE</scope>
    <source>
        <strain evidence="1">CGMCC 1.12187</strain>
    </source>
</reference>
<dbReference type="NCBIfam" id="TIGR01460">
    <property type="entry name" value="HAD-SF-IIA"/>
    <property type="match status" value="1"/>
</dbReference>
<dbReference type="InterPro" id="IPR006357">
    <property type="entry name" value="HAD-SF_hydro_IIA"/>
</dbReference>
<name>A0A917GZR8_9MICC</name>
<evidence type="ECO:0000313" key="2">
    <source>
        <dbReference type="Proteomes" id="UP000638848"/>
    </source>
</evidence>
<accession>A0A917GZR8</accession>